<name>A0A6J5REP3_9CAUD</name>
<proteinExistence type="predicted"/>
<evidence type="ECO:0000313" key="2">
    <source>
        <dbReference type="EMBL" id="CAB4195990.1"/>
    </source>
</evidence>
<accession>A0A6J5REP3</accession>
<reference evidence="2" key="1">
    <citation type="submission" date="2020-05" db="EMBL/GenBank/DDBJ databases">
        <authorList>
            <person name="Chiriac C."/>
            <person name="Salcher M."/>
            <person name="Ghai R."/>
            <person name="Kavagutti S V."/>
        </authorList>
    </citation>
    <scope>NUCLEOTIDE SEQUENCE</scope>
</reference>
<feature type="transmembrane region" description="Helical" evidence="1">
    <location>
        <begin position="132"/>
        <end position="154"/>
    </location>
</feature>
<protein>
    <submittedName>
        <fullName evidence="2">Uncharacterized protein</fullName>
    </submittedName>
</protein>
<keyword evidence="1" id="KW-1133">Transmembrane helix</keyword>
<keyword evidence="1" id="KW-0812">Transmembrane</keyword>
<evidence type="ECO:0000256" key="1">
    <source>
        <dbReference type="SAM" id="Phobius"/>
    </source>
</evidence>
<gene>
    <name evidence="2" type="ORF">UFOVP1298_55</name>
</gene>
<sequence>MIDPITALAGIQAAVKLIKKASQTVNDVASLGPVLGKYFDAKSTASKAVVEAKNSGKSSSMGTAIQIEMALEQARQFESELQLLFMQSGKVDVWNKIKERAASMDVEQAHMARREREASAKRKKQIEEQVEMGIALAILAAVLVCLVIGVMEFIDYCQSHRCGS</sequence>
<dbReference type="EMBL" id="LR797250">
    <property type="protein sequence ID" value="CAB4195990.1"/>
    <property type="molecule type" value="Genomic_DNA"/>
</dbReference>
<organism evidence="2">
    <name type="scientific">uncultured Caudovirales phage</name>
    <dbReference type="NCBI Taxonomy" id="2100421"/>
    <lineage>
        <taxon>Viruses</taxon>
        <taxon>Duplodnaviria</taxon>
        <taxon>Heunggongvirae</taxon>
        <taxon>Uroviricota</taxon>
        <taxon>Caudoviricetes</taxon>
        <taxon>Peduoviridae</taxon>
        <taxon>Maltschvirus</taxon>
        <taxon>Maltschvirus maltsch</taxon>
    </lineage>
</organism>
<keyword evidence="1" id="KW-0472">Membrane</keyword>